<comment type="subcellular location">
    <subcellularLocation>
        <location evidence="1">Cell membrane</location>
        <topology evidence="1">Multi-pass membrane protein</topology>
    </subcellularLocation>
</comment>
<dbReference type="PANTHER" id="PTHR30509:SF9">
    <property type="entry name" value="MULTIDRUG RESISTANCE PROTEIN MDTO"/>
    <property type="match status" value="1"/>
</dbReference>
<dbReference type="STRING" id="1962155.B1813_12655"/>
<keyword evidence="2" id="KW-1003">Cell membrane</keyword>
<keyword evidence="4 7" id="KW-1133">Transmembrane helix</keyword>
<dbReference type="Pfam" id="PF13515">
    <property type="entry name" value="FUSC_2"/>
    <property type="match status" value="1"/>
</dbReference>
<dbReference type="EMBL" id="MWIH01000005">
    <property type="protein sequence ID" value="OQO92958.1"/>
    <property type="molecule type" value="Genomic_DNA"/>
</dbReference>
<feature type="transmembrane region" description="Helical" evidence="7">
    <location>
        <begin position="159"/>
        <end position="181"/>
    </location>
</feature>
<dbReference type="PANTHER" id="PTHR30509">
    <property type="entry name" value="P-HYDROXYBENZOIC ACID EFFLUX PUMP SUBUNIT-RELATED"/>
    <property type="match status" value="1"/>
</dbReference>
<comment type="similarity">
    <text evidence="6">Belongs to the YccS/YhfK family.</text>
</comment>
<evidence type="ECO:0000313" key="9">
    <source>
        <dbReference type="EMBL" id="OQO92958.1"/>
    </source>
</evidence>
<evidence type="ECO:0000256" key="4">
    <source>
        <dbReference type="ARBA" id="ARBA00022989"/>
    </source>
</evidence>
<evidence type="ECO:0000256" key="1">
    <source>
        <dbReference type="ARBA" id="ARBA00004651"/>
    </source>
</evidence>
<evidence type="ECO:0000313" key="10">
    <source>
        <dbReference type="Proteomes" id="UP000192591"/>
    </source>
</evidence>
<proteinExistence type="inferred from homology"/>
<feature type="transmembrane region" description="Helical" evidence="7">
    <location>
        <begin position="112"/>
        <end position="128"/>
    </location>
</feature>
<keyword evidence="10" id="KW-1185">Reference proteome</keyword>
<evidence type="ECO:0000256" key="6">
    <source>
        <dbReference type="ARBA" id="ARBA00043993"/>
    </source>
</evidence>
<evidence type="ECO:0000256" key="5">
    <source>
        <dbReference type="ARBA" id="ARBA00023136"/>
    </source>
</evidence>
<organism evidence="9 10">
    <name type="scientific">Saccharomonospora piscinae</name>
    <dbReference type="NCBI Taxonomy" id="687388"/>
    <lineage>
        <taxon>Bacteria</taxon>
        <taxon>Bacillati</taxon>
        <taxon>Actinomycetota</taxon>
        <taxon>Actinomycetes</taxon>
        <taxon>Pseudonocardiales</taxon>
        <taxon>Pseudonocardiaceae</taxon>
        <taxon>Saccharomonospora</taxon>
    </lineage>
</organism>
<comment type="caution">
    <text evidence="9">The sequence shown here is derived from an EMBL/GenBank/DDBJ whole genome shotgun (WGS) entry which is preliminary data.</text>
</comment>
<evidence type="ECO:0000256" key="7">
    <source>
        <dbReference type="SAM" id="Phobius"/>
    </source>
</evidence>
<feature type="transmembrane region" description="Helical" evidence="7">
    <location>
        <begin position="135"/>
        <end position="153"/>
    </location>
</feature>
<protein>
    <recommendedName>
        <fullName evidence="8">Integral membrane bound transporter domain-containing protein</fullName>
    </recommendedName>
</protein>
<dbReference type="Proteomes" id="UP000192591">
    <property type="component" value="Unassembled WGS sequence"/>
</dbReference>
<sequence length="662" mass="68778">MGHVGVDSEGPGGAQRARGAAPRWLVRLLRSTPAPIGWSQLARAAVALSIPVAVGALLGEIEWGALASTGALPSVTGDVVGAYRSRAQRLAGALGAAVLGFGLGLATGGQAPLSVGLVILVAAASALISDAGSNASIAALQLFVFTVLGTGLAAEGTPIGLGLACFAVGSVWGWFVALVGWPVRPTTPERRAVAQVYLELAAMLSAVSAGDEETTLAARQQLTRALNVAYDRLLVARSWLSGRDSTYRRLLNLLAAGTPAVEASVAAVDQGVRPPDAVIAYFTDLAAAVLSDTPLPEVPALPEPGRAGVETSPAVTALVTALGGISPERERLPRDRVPVRRRVRDWAGTLASGPLTWLAAARLTVCVALAELTRVLIPTDRSYWITLTVGLVLKPDFGSVFGRAILRGLGTVAGVGIGVLALAVVPHGLPLALLVAVFGAGVAYGKGRHFGVLSAFVTPLILVQMVLSAGDDEVALVRLEDTVIGCALVLVFGYLLWPGSRTPVLGGRLADVAESISRYAEYALRPAEDPAARTERSRARRRAYRGLSDVRTAFQQLVVEPSAAGRQAVAWWPAIVALEQLTDAITAVAVALDQHAAEAPEDAGVRRVRAGLAEFSLCVRTGSEPHTVDLPGEELLSSVRAQLASALEAVDGPDLRTFRHVR</sequence>
<keyword evidence="5 7" id="KW-0472">Membrane</keyword>
<feature type="transmembrane region" description="Helical" evidence="7">
    <location>
        <begin position="482"/>
        <end position="499"/>
    </location>
</feature>
<dbReference type="InterPro" id="IPR049453">
    <property type="entry name" value="Memb_transporter_dom"/>
</dbReference>
<dbReference type="AlphaFoldDB" id="A0A1V9A7D5"/>
<dbReference type="GO" id="GO:0005886">
    <property type="term" value="C:plasma membrane"/>
    <property type="evidence" value="ECO:0007669"/>
    <property type="project" value="UniProtKB-SubCell"/>
</dbReference>
<dbReference type="RefSeq" id="WP_081191984.1">
    <property type="nucleotide sequence ID" value="NZ_MWIH01000005.1"/>
</dbReference>
<name>A0A1V9A7D5_SACPI</name>
<feature type="transmembrane region" description="Helical" evidence="7">
    <location>
        <begin position="452"/>
        <end position="470"/>
    </location>
</feature>
<evidence type="ECO:0000259" key="8">
    <source>
        <dbReference type="Pfam" id="PF13515"/>
    </source>
</evidence>
<feature type="transmembrane region" description="Helical" evidence="7">
    <location>
        <begin position="90"/>
        <end position="106"/>
    </location>
</feature>
<keyword evidence="3 7" id="KW-0812">Transmembrane</keyword>
<evidence type="ECO:0000256" key="2">
    <source>
        <dbReference type="ARBA" id="ARBA00022475"/>
    </source>
</evidence>
<reference evidence="9 10" key="1">
    <citation type="submission" date="2017-02" db="EMBL/GenBank/DDBJ databases">
        <title>Draft genome of Saccharomonospora sp. 154.</title>
        <authorList>
            <person name="Alonso-Carmona G.S."/>
            <person name="De La Haba R."/>
            <person name="Vera-Gargallo B."/>
            <person name="Sandoval-Trujillo A.H."/>
            <person name="Ramirez-Duran N."/>
            <person name="Ventosa A."/>
        </authorList>
    </citation>
    <scope>NUCLEOTIDE SEQUENCE [LARGE SCALE GENOMIC DNA]</scope>
    <source>
        <strain evidence="9 10">LRS4.154</strain>
    </source>
</reference>
<evidence type="ECO:0000256" key="3">
    <source>
        <dbReference type="ARBA" id="ARBA00022692"/>
    </source>
</evidence>
<feature type="domain" description="Integral membrane bound transporter" evidence="8">
    <location>
        <begin position="368"/>
        <end position="492"/>
    </location>
</feature>
<accession>A0A1V9A7D5</accession>
<gene>
    <name evidence="9" type="ORF">B1813_12655</name>
</gene>